<sequence>MTNSKSFLWEIKEEATGKVINFTQVHGDKQIVFKNTIWKKLVFNLKDIFMVGKEVFGLTGGINHVIECKMDAQYVADYRYYDLQQIFTG</sequence>
<protein>
    <submittedName>
        <fullName evidence="2">Uncharacterized protein</fullName>
    </submittedName>
</protein>
<proteinExistence type="predicted"/>
<accession>A0A914CMB2</accession>
<dbReference type="Proteomes" id="UP000887540">
    <property type="component" value="Unplaced"/>
</dbReference>
<dbReference type="AlphaFoldDB" id="A0A914CMB2"/>
<evidence type="ECO:0000313" key="1">
    <source>
        <dbReference type="Proteomes" id="UP000887540"/>
    </source>
</evidence>
<evidence type="ECO:0000313" key="2">
    <source>
        <dbReference type="WBParaSite" id="ACRNAN_scaffold12387.g31311.t1"/>
    </source>
</evidence>
<keyword evidence="1" id="KW-1185">Reference proteome</keyword>
<name>A0A914CMB2_9BILA</name>
<dbReference type="WBParaSite" id="ACRNAN_scaffold12387.g31311.t1">
    <property type="protein sequence ID" value="ACRNAN_scaffold12387.g31311.t1"/>
    <property type="gene ID" value="ACRNAN_scaffold12387.g31311"/>
</dbReference>
<organism evidence="1 2">
    <name type="scientific">Acrobeloides nanus</name>
    <dbReference type="NCBI Taxonomy" id="290746"/>
    <lineage>
        <taxon>Eukaryota</taxon>
        <taxon>Metazoa</taxon>
        <taxon>Ecdysozoa</taxon>
        <taxon>Nematoda</taxon>
        <taxon>Chromadorea</taxon>
        <taxon>Rhabditida</taxon>
        <taxon>Tylenchina</taxon>
        <taxon>Cephalobomorpha</taxon>
        <taxon>Cephaloboidea</taxon>
        <taxon>Cephalobidae</taxon>
        <taxon>Acrobeloides</taxon>
    </lineage>
</organism>
<reference evidence="2" key="1">
    <citation type="submission" date="2022-11" db="UniProtKB">
        <authorList>
            <consortium name="WormBaseParasite"/>
        </authorList>
    </citation>
    <scope>IDENTIFICATION</scope>
</reference>